<dbReference type="PATRIC" id="fig|1566026.4.peg.3434"/>
<organism evidence="1 2">
    <name type="scientific">Roseivirga seohaensis subsp. aquiponti</name>
    <dbReference type="NCBI Taxonomy" id="1566026"/>
    <lineage>
        <taxon>Bacteria</taxon>
        <taxon>Pseudomonadati</taxon>
        <taxon>Bacteroidota</taxon>
        <taxon>Cytophagia</taxon>
        <taxon>Cytophagales</taxon>
        <taxon>Roseivirgaceae</taxon>
        <taxon>Roseivirga</taxon>
    </lineage>
</organism>
<dbReference type="Proteomes" id="UP000036908">
    <property type="component" value="Unassembled WGS sequence"/>
</dbReference>
<proteinExistence type="predicted"/>
<reference evidence="2" key="1">
    <citation type="submission" date="2014-11" db="EMBL/GenBank/DDBJ databases">
        <title>Genome sequencing of Roseivirga sp. D-25.</title>
        <authorList>
            <person name="Selvaratnam C."/>
            <person name="Thevarajoo S."/>
            <person name="Goh K.M."/>
            <person name="Eee R."/>
            <person name="Chan K.-G."/>
            <person name="Chong C.S."/>
        </authorList>
    </citation>
    <scope>NUCLEOTIDE SEQUENCE [LARGE SCALE GENOMIC DNA]</scope>
    <source>
        <strain evidence="2">D-25</strain>
    </source>
</reference>
<dbReference type="SUPFAM" id="SSF49870">
    <property type="entry name" value="Osmotin, thaumatin-like protein"/>
    <property type="match status" value="1"/>
</dbReference>
<dbReference type="RefSeq" id="WP_053223177.1">
    <property type="nucleotide sequence ID" value="NZ_JSVA01000008.1"/>
</dbReference>
<dbReference type="AlphaFoldDB" id="A0A0L8AM31"/>
<dbReference type="EMBL" id="JSVA01000008">
    <property type="protein sequence ID" value="KOF03235.1"/>
    <property type="molecule type" value="Genomic_DNA"/>
</dbReference>
<keyword evidence="2" id="KW-1185">Reference proteome</keyword>
<sequence>MGTTELIIINDWTEEVKVYLTLDEGEEYISDISKIPFVKETTSSNQGYFVLGPGKFISYNSPQGKTFSGNIAFNSPPLNCPTDDFPMGINLAEFTLNSYSTNPKSWETVDISNVSGANSYLKFLLTDGEKWNAGPNHPNVTKFKNAALGKNIGNIGVFPYGCDICTASVAPPICGNKPIGAPSSPIPQTDAICNVQRAASNAGGTVSLFYMGPIPVHKV</sequence>
<comment type="caution">
    <text evidence="1">The sequence shown here is derived from an EMBL/GenBank/DDBJ whole genome shotgun (WGS) entry which is preliminary data.</text>
</comment>
<gene>
    <name evidence="1" type="ORF">OB69_08000</name>
</gene>
<evidence type="ECO:0000313" key="1">
    <source>
        <dbReference type="EMBL" id="KOF03235.1"/>
    </source>
</evidence>
<protein>
    <submittedName>
        <fullName evidence="1">Uncharacterized protein</fullName>
    </submittedName>
</protein>
<dbReference type="InterPro" id="IPR037176">
    <property type="entry name" value="Osmotin/thaumatin-like_sf"/>
</dbReference>
<name>A0A0L8AM31_9BACT</name>
<accession>A0A0L8AM31</accession>
<evidence type="ECO:0000313" key="2">
    <source>
        <dbReference type="Proteomes" id="UP000036908"/>
    </source>
</evidence>
<dbReference type="OrthoDB" id="1187122at2"/>